<comment type="catalytic activity">
    <reaction evidence="1">
        <text>Hydrolysis of terminal, non-reducing beta-D-glucosyl residues with release of beta-D-glucose.</text>
        <dbReference type="EC" id="3.2.1.21"/>
    </reaction>
</comment>
<dbReference type="PRINTS" id="PR00133">
    <property type="entry name" value="GLHYDRLASE3"/>
</dbReference>
<dbReference type="PROSITE" id="PS00775">
    <property type="entry name" value="GLYCOSYL_HYDROL_F3"/>
    <property type="match status" value="1"/>
</dbReference>
<reference evidence="9" key="1">
    <citation type="submission" date="2021-03" db="EMBL/GenBank/DDBJ databases">
        <authorList>
            <person name="Wang G."/>
        </authorList>
    </citation>
    <scope>NUCLEOTIDE SEQUENCE</scope>
    <source>
        <strain evidence="9">KCTC 12899</strain>
    </source>
</reference>
<comment type="caution">
    <text evidence="9">The sequence shown here is derived from an EMBL/GenBank/DDBJ whole genome shotgun (WGS) entry which is preliminary data.</text>
</comment>
<dbReference type="InterPro" id="IPR019800">
    <property type="entry name" value="Glyco_hydro_3_AS"/>
</dbReference>
<dbReference type="SMART" id="SM01217">
    <property type="entry name" value="Fn3_like"/>
    <property type="match status" value="1"/>
</dbReference>
<evidence type="ECO:0000256" key="3">
    <source>
        <dbReference type="ARBA" id="ARBA00012744"/>
    </source>
</evidence>
<dbReference type="InterPro" id="IPR002772">
    <property type="entry name" value="Glyco_hydro_3_C"/>
</dbReference>
<keyword evidence="5 7" id="KW-0378">Hydrolase</keyword>
<dbReference type="FunFam" id="3.20.20.300:FF:000005">
    <property type="entry name" value="Periplasmic beta-glucosidase"/>
    <property type="match status" value="1"/>
</dbReference>
<dbReference type="PANTHER" id="PTHR30620:SF16">
    <property type="entry name" value="LYSOSOMAL BETA GLUCOSIDASE"/>
    <property type="match status" value="1"/>
</dbReference>
<evidence type="ECO:0000256" key="2">
    <source>
        <dbReference type="ARBA" id="ARBA00005336"/>
    </source>
</evidence>
<dbReference type="Proteomes" id="UP000664417">
    <property type="component" value="Unassembled WGS sequence"/>
</dbReference>
<dbReference type="InterPro" id="IPR036881">
    <property type="entry name" value="Glyco_hydro_3_C_sf"/>
</dbReference>
<dbReference type="Gene3D" id="3.40.50.1700">
    <property type="entry name" value="Glycoside hydrolase family 3 C-terminal domain"/>
    <property type="match status" value="1"/>
</dbReference>
<feature type="domain" description="Fibronectin type III-like" evidence="8">
    <location>
        <begin position="650"/>
        <end position="719"/>
    </location>
</feature>
<dbReference type="EMBL" id="JAFREP010000017">
    <property type="protein sequence ID" value="MBO1320475.1"/>
    <property type="molecule type" value="Genomic_DNA"/>
</dbReference>
<name>A0A8J7Q9N2_9BACT</name>
<dbReference type="InterPro" id="IPR013783">
    <property type="entry name" value="Ig-like_fold"/>
</dbReference>
<sequence length="736" mass="79089">MKHVNELLQKMTLEEKIGQLNQYSSTFDITGPPPGDEAGKQRLDHIRNGMVGSMLNVVGVAATRRAQELAVKNARLGIPMLFAFDVIHGYQTMFPIPIAEAASWDLEAIELSARIAAVEASAAGLHWTFAPMVDVSRDARWGRVMEGAGEDPYFNSVVAVARVRGFQGKDLSATDTIAACAKHFAGYGFAEAGRDYNTAEVTEDTLHNVVLPPFKAAVDAGVATVMNAFNEINGIPATADTRLQRQILKGEWGFKGMVVSDWGSIGELVPHGAAADLNQAAFLAITAGSDMDMESSAYLAHLPAMVKSGLVGEDVIDEAVRRVLLLKAKLGLFEDPYRYSDPEREKALIYNEKHLAAARDVAAKSVVLLKNDNNLLPLRKDKGVLAVIGPLADDTDSPLGSWRGKAVANSAVSLLAGIRAAVGKEVEVRYAQGAPLGVGTRSFVEELTLNHDDRSGFDTAIQAARGADTVVMALGEEAFQSGEGRSQVDIGLKGVQMDLLKAVHAVNPNIVVVLSNGRPLVLDEVAAMAPALVEAWHLGSQSGHAVADILFGDVNPSGKLPMSFPRHVGQLPLYYNHKKTGRPGPDPNGLVFWSHYTDMDNAPLFPFGFGLSYTTFSYGDLSLSNKEIAFDGTLTVSTTVTNTGKRAGSEVVQLYVRDLVGTRTRPVKELKGFQKISLAAGATQKVSFNLTAADLAFYTRDGKWQAEPGDFEVFIGTNARDVQAARFTLKATRPLN</sequence>
<dbReference type="Pfam" id="PF01915">
    <property type="entry name" value="Glyco_hydro_3_C"/>
    <property type="match status" value="1"/>
</dbReference>
<dbReference type="GO" id="GO:0008422">
    <property type="term" value="F:beta-glucosidase activity"/>
    <property type="evidence" value="ECO:0007669"/>
    <property type="project" value="UniProtKB-EC"/>
</dbReference>
<evidence type="ECO:0000313" key="10">
    <source>
        <dbReference type="Proteomes" id="UP000664417"/>
    </source>
</evidence>
<dbReference type="AlphaFoldDB" id="A0A8J7Q9N2"/>
<dbReference type="RefSeq" id="WP_207860430.1">
    <property type="nucleotide sequence ID" value="NZ_JAFREP010000017.1"/>
</dbReference>
<evidence type="ECO:0000256" key="1">
    <source>
        <dbReference type="ARBA" id="ARBA00000448"/>
    </source>
</evidence>
<gene>
    <name evidence="9" type="primary">bglX</name>
    <name evidence="9" type="ORF">J3U88_18510</name>
</gene>
<keyword evidence="4" id="KW-0732">Signal</keyword>
<evidence type="ECO:0000256" key="7">
    <source>
        <dbReference type="RuleBase" id="RU361161"/>
    </source>
</evidence>
<dbReference type="NCBIfam" id="NF011678">
    <property type="entry name" value="PRK15098.1"/>
    <property type="match status" value="1"/>
</dbReference>
<dbReference type="SUPFAM" id="SSF51445">
    <property type="entry name" value="(Trans)glycosidases"/>
    <property type="match status" value="1"/>
</dbReference>
<dbReference type="InterPro" id="IPR051915">
    <property type="entry name" value="Cellulose_Degrad_GH3"/>
</dbReference>
<keyword evidence="6 7" id="KW-0326">Glycosidase</keyword>
<comment type="similarity">
    <text evidence="2 7">Belongs to the glycosyl hydrolase 3 family.</text>
</comment>
<protein>
    <recommendedName>
        <fullName evidence="3">beta-glucosidase</fullName>
        <ecNumber evidence="3">3.2.1.21</ecNumber>
    </recommendedName>
</protein>
<dbReference type="InterPro" id="IPR026891">
    <property type="entry name" value="Fn3-like"/>
</dbReference>
<dbReference type="Gene3D" id="2.60.40.10">
    <property type="entry name" value="Immunoglobulins"/>
    <property type="match status" value="1"/>
</dbReference>
<evidence type="ECO:0000259" key="8">
    <source>
        <dbReference type="SMART" id="SM01217"/>
    </source>
</evidence>
<accession>A0A8J7Q9N2</accession>
<evidence type="ECO:0000256" key="6">
    <source>
        <dbReference type="ARBA" id="ARBA00023295"/>
    </source>
</evidence>
<dbReference type="InterPro" id="IPR036962">
    <property type="entry name" value="Glyco_hydro_3_N_sf"/>
</dbReference>
<evidence type="ECO:0000313" key="9">
    <source>
        <dbReference type="EMBL" id="MBO1320475.1"/>
    </source>
</evidence>
<keyword evidence="10" id="KW-1185">Reference proteome</keyword>
<dbReference type="EC" id="3.2.1.21" evidence="3"/>
<evidence type="ECO:0000256" key="4">
    <source>
        <dbReference type="ARBA" id="ARBA00022729"/>
    </source>
</evidence>
<dbReference type="Pfam" id="PF00933">
    <property type="entry name" value="Glyco_hydro_3"/>
    <property type="match status" value="1"/>
</dbReference>
<dbReference type="FunFam" id="2.60.40.10:FF:000495">
    <property type="entry name" value="Periplasmic beta-glucosidase"/>
    <property type="match status" value="1"/>
</dbReference>
<dbReference type="SUPFAM" id="SSF52279">
    <property type="entry name" value="Beta-D-glucan exohydrolase, C-terminal domain"/>
    <property type="match status" value="1"/>
</dbReference>
<proteinExistence type="inferred from homology"/>
<dbReference type="Gene3D" id="3.20.20.300">
    <property type="entry name" value="Glycoside hydrolase, family 3, N-terminal domain"/>
    <property type="match status" value="1"/>
</dbReference>
<dbReference type="InterPro" id="IPR017853">
    <property type="entry name" value="GH"/>
</dbReference>
<dbReference type="GO" id="GO:0009251">
    <property type="term" value="P:glucan catabolic process"/>
    <property type="evidence" value="ECO:0007669"/>
    <property type="project" value="TreeGrafter"/>
</dbReference>
<organism evidence="9 10">
    <name type="scientific">Acanthopleuribacter pedis</name>
    <dbReference type="NCBI Taxonomy" id="442870"/>
    <lineage>
        <taxon>Bacteria</taxon>
        <taxon>Pseudomonadati</taxon>
        <taxon>Acidobacteriota</taxon>
        <taxon>Holophagae</taxon>
        <taxon>Acanthopleuribacterales</taxon>
        <taxon>Acanthopleuribacteraceae</taxon>
        <taxon>Acanthopleuribacter</taxon>
    </lineage>
</organism>
<dbReference type="InterPro" id="IPR001764">
    <property type="entry name" value="Glyco_hydro_3_N"/>
</dbReference>
<evidence type="ECO:0000256" key="5">
    <source>
        <dbReference type="ARBA" id="ARBA00022801"/>
    </source>
</evidence>
<dbReference type="PANTHER" id="PTHR30620">
    <property type="entry name" value="PERIPLASMIC BETA-GLUCOSIDASE-RELATED"/>
    <property type="match status" value="1"/>
</dbReference>
<dbReference type="Pfam" id="PF14310">
    <property type="entry name" value="Fn3-like"/>
    <property type="match status" value="1"/>
</dbReference>